<evidence type="ECO:0008006" key="4">
    <source>
        <dbReference type="Google" id="ProtNLM"/>
    </source>
</evidence>
<name>A0A077LXI3_9MICO</name>
<gene>
    <name evidence="2" type="ORF">BN12_3090005</name>
</gene>
<accession>A0A077LXI3</accession>
<evidence type="ECO:0000313" key="3">
    <source>
        <dbReference type="Proteomes" id="UP000035721"/>
    </source>
</evidence>
<evidence type="ECO:0000313" key="2">
    <source>
        <dbReference type="EMBL" id="CCH78613.1"/>
    </source>
</evidence>
<organism evidence="2 3">
    <name type="scientific">Nostocoides japonicum T1-X7</name>
    <dbReference type="NCBI Taxonomy" id="1194083"/>
    <lineage>
        <taxon>Bacteria</taxon>
        <taxon>Bacillati</taxon>
        <taxon>Actinomycetota</taxon>
        <taxon>Actinomycetes</taxon>
        <taxon>Micrococcales</taxon>
        <taxon>Intrasporangiaceae</taxon>
        <taxon>Nostocoides</taxon>
    </lineage>
</organism>
<dbReference type="Proteomes" id="UP000035721">
    <property type="component" value="Unassembled WGS sequence"/>
</dbReference>
<feature type="region of interest" description="Disordered" evidence="1">
    <location>
        <begin position="94"/>
        <end position="118"/>
    </location>
</feature>
<sequence length="118" mass="12783">MGIRRRPPSLPTVRRVLLGVDPDVLDAVLHAWLAATAPAPAAFRAVAVDGKTCRGARRPEGSRVHLFSIVDRATGIPLGQVNAGRRGLTRNARVRRGIGPARPDRPRGDRRRVMPMSA</sequence>
<proteinExistence type="predicted"/>
<comment type="caution">
    <text evidence="2">The sequence shown here is derived from an EMBL/GenBank/DDBJ whole genome shotgun (WGS) entry which is preliminary data.</text>
</comment>
<keyword evidence="3" id="KW-1185">Reference proteome</keyword>
<dbReference type="EMBL" id="CAJB01000234">
    <property type="protein sequence ID" value="CCH78613.1"/>
    <property type="molecule type" value="Genomic_DNA"/>
</dbReference>
<protein>
    <recommendedName>
        <fullName evidence="4">Transposase</fullName>
    </recommendedName>
</protein>
<evidence type="ECO:0000256" key="1">
    <source>
        <dbReference type="SAM" id="MobiDB-lite"/>
    </source>
</evidence>
<reference evidence="2 3" key="1">
    <citation type="journal article" date="2013" name="ISME J.">
        <title>A metabolic model for members of the genus Tetrasphaera involved in enhanced biological phosphorus removal.</title>
        <authorList>
            <person name="Kristiansen R."/>
            <person name="Nguyen H.T.T."/>
            <person name="Saunders A.M."/>
            <person name="Nielsen J.L."/>
            <person name="Wimmer R."/>
            <person name="Le V.Q."/>
            <person name="McIlroy S.J."/>
            <person name="Petrovski S."/>
            <person name="Seviour R.J."/>
            <person name="Calteau A."/>
            <person name="Nielsen K.L."/>
            <person name="Nielsen P.H."/>
        </authorList>
    </citation>
    <scope>NUCLEOTIDE SEQUENCE [LARGE SCALE GENOMIC DNA]</scope>
    <source>
        <strain evidence="2 3">T1-X7</strain>
    </source>
</reference>
<dbReference type="AlphaFoldDB" id="A0A077LXI3"/>